<protein>
    <submittedName>
        <fullName evidence="2">Mariner Mos1 transposase</fullName>
    </submittedName>
</protein>
<accession>A0A914D001</accession>
<dbReference type="InterPro" id="IPR052709">
    <property type="entry name" value="Transposase-MT_Hybrid"/>
</dbReference>
<keyword evidence="1" id="KW-1185">Reference proteome</keyword>
<dbReference type="PANTHER" id="PTHR46060:SF1">
    <property type="entry name" value="MARINER MOS1 TRANSPOSASE-LIKE PROTEIN"/>
    <property type="match status" value="1"/>
</dbReference>
<dbReference type="Proteomes" id="UP000887540">
    <property type="component" value="Unplaced"/>
</dbReference>
<sequence>MLCVWWDMNGMIYWELLGSKSTLATAVYSQQLDRVAEATAYDKIDQSFKSWVVLPHPVYNPDLASSDYHLFQDLQLELDEQHLEKDEDVKNWLKNYFDQKPRIFFERGIRSLPTKWAQVMYNNGEYFE</sequence>
<organism evidence="1 2">
    <name type="scientific">Acrobeloides nanus</name>
    <dbReference type="NCBI Taxonomy" id="290746"/>
    <lineage>
        <taxon>Eukaryota</taxon>
        <taxon>Metazoa</taxon>
        <taxon>Ecdysozoa</taxon>
        <taxon>Nematoda</taxon>
        <taxon>Chromadorea</taxon>
        <taxon>Rhabditida</taxon>
        <taxon>Tylenchina</taxon>
        <taxon>Cephalobomorpha</taxon>
        <taxon>Cephaloboidea</taxon>
        <taxon>Cephalobidae</taxon>
        <taxon>Acrobeloides</taxon>
    </lineage>
</organism>
<name>A0A914D001_9BILA</name>
<evidence type="ECO:0000313" key="2">
    <source>
        <dbReference type="WBParaSite" id="ACRNAN_scaffold16869.g8040.t1"/>
    </source>
</evidence>
<dbReference type="InterPro" id="IPR001888">
    <property type="entry name" value="Transposase_1"/>
</dbReference>
<dbReference type="WBParaSite" id="ACRNAN_scaffold16869.g8040.t1">
    <property type="protein sequence ID" value="ACRNAN_scaffold16869.g8040.t1"/>
    <property type="gene ID" value="ACRNAN_scaffold16869.g8040"/>
</dbReference>
<dbReference type="Gene3D" id="3.30.420.10">
    <property type="entry name" value="Ribonuclease H-like superfamily/Ribonuclease H"/>
    <property type="match status" value="2"/>
</dbReference>
<dbReference type="GO" id="GO:0003676">
    <property type="term" value="F:nucleic acid binding"/>
    <property type="evidence" value="ECO:0007669"/>
    <property type="project" value="InterPro"/>
</dbReference>
<evidence type="ECO:0000313" key="1">
    <source>
        <dbReference type="Proteomes" id="UP000887540"/>
    </source>
</evidence>
<proteinExistence type="predicted"/>
<dbReference type="PANTHER" id="PTHR46060">
    <property type="entry name" value="MARINER MOS1 TRANSPOSASE-LIKE PROTEIN"/>
    <property type="match status" value="1"/>
</dbReference>
<reference evidence="2" key="1">
    <citation type="submission" date="2022-11" db="UniProtKB">
        <authorList>
            <consortium name="WormBaseParasite"/>
        </authorList>
    </citation>
    <scope>IDENTIFICATION</scope>
</reference>
<dbReference type="InterPro" id="IPR036397">
    <property type="entry name" value="RNaseH_sf"/>
</dbReference>
<dbReference type="AlphaFoldDB" id="A0A914D001"/>
<dbReference type="Pfam" id="PF01359">
    <property type="entry name" value="Transposase_1"/>
    <property type="match status" value="1"/>
</dbReference>